<dbReference type="AlphaFoldDB" id="A0AAV3ULT2"/>
<comment type="caution">
    <text evidence="1">The sequence shown here is derived from an EMBL/GenBank/DDBJ whole genome shotgun (WGS) entry which is preliminary data.</text>
</comment>
<evidence type="ECO:0000313" key="2">
    <source>
        <dbReference type="Proteomes" id="UP001501729"/>
    </source>
</evidence>
<evidence type="ECO:0000313" key="1">
    <source>
        <dbReference type="EMBL" id="GAA5057784.1"/>
    </source>
</evidence>
<organism evidence="1 2">
    <name type="scientific">Haladaptatus pallidirubidus</name>
    <dbReference type="NCBI Taxonomy" id="1008152"/>
    <lineage>
        <taxon>Archaea</taxon>
        <taxon>Methanobacteriati</taxon>
        <taxon>Methanobacteriota</taxon>
        <taxon>Stenosarchaea group</taxon>
        <taxon>Halobacteria</taxon>
        <taxon>Halobacteriales</taxon>
        <taxon>Haladaptataceae</taxon>
        <taxon>Haladaptatus</taxon>
    </lineage>
</organism>
<dbReference type="Proteomes" id="UP001501729">
    <property type="component" value="Unassembled WGS sequence"/>
</dbReference>
<reference evidence="1 2" key="1">
    <citation type="journal article" date="2019" name="Int. J. Syst. Evol. Microbiol.">
        <title>The Global Catalogue of Microorganisms (GCM) 10K type strain sequencing project: providing services to taxonomists for standard genome sequencing and annotation.</title>
        <authorList>
            <consortium name="The Broad Institute Genomics Platform"/>
            <consortium name="The Broad Institute Genome Sequencing Center for Infectious Disease"/>
            <person name="Wu L."/>
            <person name="Ma J."/>
        </authorList>
    </citation>
    <scope>NUCLEOTIDE SEQUENCE [LARGE SCALE GENOMIC DNA]</scope>
    <source>
        <strain evidence="1 2">JCM 17504</strain>
    </source>
</reference>
<protein>
    <submittedName>
        <fullName evidence="1">Uncharacterized protein</fullName>
    </submittedName>
</protein>
<sequence>MQIELRAKKCQKYSYELVGPRIDAKMRPASRHFESRYRKSSAKNIAQKIYRQKIAEIATNEEEEG</sequence>
<name>A0AAV3ULT2_9EURY</name>
<keyword evidence="2" id="KW-1185">Reference proteome</keyword>
<proteinExistence type="predicted"/>
<dbReference type="EMBL" id="BAABKX010000015">
    <property type="protein sequence ID" value="GAA5057784.1"/>
    <property type="molecule type" value="Genomic_DNA"/>
</dbReference>
<accession>A0AAV3ULT2</accession>
<gene>
    <name evidence="1" type="ORF">GCM10025751_40060</name>
</gene>